<organism evidence="2 3">
    <name type="scientific">Halomarina halobia</name>
    <dbReference type="NCBI Taxonomy" id="3033386"/>
    <lineage>
        <taxon>Archaea</taxon>
        <taxon>Methanobacteriati</taxon>
        <taxon>Methanobacteriota</taxon>
        <taxon>Stenosarchaea group</taxon>
        <taxon>Halobacteria</taxon>
        <taxon>Halobacteriales</taxon>
        <taxon>Natronomonadaceae</taxon>
        <taxon>Halomarina</taxon>
    </lineage>
</organism>
<keyword evidence="1" id="KW-1133">Transmembrane helix</keyword>
<feature type="transmembrane region" description="Helical" evidence="1">
    <location>
        <begin position="144"/>
        <end position="166"/>
    </location>
</feature>
<accession>A0ABD6ABR9</accession>
<gene>
    <name evidence="2" type="ORF">ACFQPE_14710</name>
</gene>
<feature type="transmembrane region" description="Helical" evidence="1">
    <location>
        <begin position="35"/>
        <end position="53"/>
    </location>
</feature>
<comment type="caution">
    <text evidence="2">The sequence shown here is derived from an EMBL/GenBank/DDBJ whole genome shotgun (WGS) entry which is preliminary data.</text>
</comment>
<sequence length="248" mass="26354">MEAATVAAIAFAFVLAGAHVFAGRLRAFGRLPHDLTVSFAGGVSVSYVFVLLLPEVNRAVLDVVESTDAIGRFFSRDVHVYVVVLTGFTAFYGIHALVTHSRHGTDGAEDAEDALDTVFWAHLLSFTGYNGLIGYLLFHQEESGVLNLFFYAAAIVLHFVIIDAGFRRHHGSAYHRIGRWILAAAVLVGAGIGVLTSIAAAPLAVLFAFLAGSVVFNSIKEELPSPAGSRFAAFLLGAGGYTALLLMA</sequence>
<evidence type="ECO:0008006" key="4">
    <source>
        <dbReference type="Google" id="ProtNLM"/>
    </source>
</evidence>
<dbReference type="AlphaFoldDB" id="A0ABD6ABR9"/>
<dbReference type="RefSeq" id="WP_276305688.1">
    <property type="nucleotide sequence ID" value="NZ_CP119992.1"/>
</dbReference>
<feature type="transmembrane region" description="Helical" evidence="1">
    <location>
        <begin position="178"/>
        <end position="211"/>
    </location>
</feature>
<dbReference type="Proteomes" id="UP001596547">
    <property type="component" value="Unassembled WGS sequence"/>
</dbReference>
<protein>
    <recommendedName>
        <fullName evidence="4">ZIP family metal transporter</fullName>
    </recommendedName>
</protein>
<feature type="transmembrane region" description="Helical" evidence="1">
    <location>
        <begin position="231"/>
        <end position="247"/>
    </location>
</feature>
<feature type="transmembrane region" description="Helical" evidence="1">
    <location>
        <begin position="78"/>
        <end position="98"/>
    </location>
</feature>
<name>A0ABD6ABR9_9EURY</name>
<keyword evidence="1" id="KW-0472">Membrane</keyword>
<feature type="transmembrane region" description="Helical" evidence="1">
    <location>
        <begin position="119"/>
        <end position="138"/>
    </location>
</feature>
<evidence type="ECO:0000313" key="3">
    <source>
        <dbReference type="Proteomes" id="UP001596547"/>
    </source>
</evidence>
<dbReference type="EMBL" id="JBHTBF010000002">
    <property type="protein sequence ID" value="MFC7318034.1"/>
    <property type="molecule type" value="Genomic_DNA"/>
</dbReference>
<feature type="transmembrane region" description="Helical" evidence="1">
    <location>
        <begin position="6"/>
        <end position="23"/>
    </location>
</feature>
<dbReference type="GeneID" id="79315281"/>
<evidence type="ECO:0000313" key="2">
    <source>
        <dbReference type="EMBL" id="MFC7318034.1"/>
    </source>
</evidence>
<evidence type="ECO:0000256" key="1">
    <source>
        <dbReference type="SAM" id="Phobius"/>
    </source>
</evidence>
<reference evidence="2 3" key="1">
    <citation type="journal article" date="2019" name="Int. J. Syst. Evol. Microbiol.">
        <title>The Global Catalogue of Microorganisms (GCM) 10K type strain sequencing project: providing services to taxonomists for standard genome sequencing and annotation.</title>
        <authorList>
            <consortium name="The Broad Institute Genomics Platform"/>
            <consortium name="The Broad Institute Genome Sequencing Center for Infectious Disease"/>
            <person name="Wu L."/>
            <person name="Ma J."/>
        </authorList>
    </citation>
    <scope>NUCLEOTIDE SEQUENCE [LARGE SCALE GENOMIC DNA]</scope>
    <source>
        <strain evidence="2 3">PSR21</strain>
    </source>
</reference>
<keyword evidence="3" id="KW-1185">Reference proteome</keyword>
<keyword evidence="1" id="KW-0812">Transmembrane</keyword>
<proteinExistence type="predicted"/>